<evidence type="ECO:0000313" key="2">
    <source>
        <dbReference type="EMBL" id="WYK18187.1"/>
    </source>
</evidence>
<dbReference type="EMBL" id="CP146606">
    <property type="protein sequence ID" value="WYK18187.1"/>
    <property type="molecule type" value="Genomic_DNA"/>
</dbReference>
<sequence length="95" mass="10005">MRSILAILVAGALATPAVADETEGLILSFDRVDRIIVMTDMTVWELPASVETPDDLARGDRVHMVYDSAGEDGLTAITALHRLAVALPEGTDGGS</sequence>
<keyword evidence="3" id="KW-1185">Reference proteome</keyword>
<keyword evidence="1" id="KW-0732">Signal</keyword>
<dbReference type="Proteomes" id="UP001281305">
    <property type="component" value="Chromosome"/>
</dbReference>
<name>A0ABZ2TEV2_9RHOB</name>
<accession>A0ABZ2TEV2</accession>
<feature type="signal peptide" evidence="1">
    <location>
        <begin position="1"/>
        <end position="19"/>
    </location>
</feature>
<organism evidence="2 3">
    <name type="scientific">Roseovarius rhodophyticola</name>
    <dbReference type="NCBI Taxonomy" id="3080827"/>
    <lineage>
        <taxon>Bacteria</taxon>
        <taxon>Pseudomonadati</taxon>
        <taxon>Pseudomonadota</taxon>
        <taxon>Alphaproteobacteria</taxon>
        <taxon>Rhodobacterales</taxon>
        <taxon>Roseobacteraceae</taxon>
        <taxon>Roseovarius</taxon>
    </lineage>
</organism>
<evidence type="ECO:0000256" key="1">
    <source>
        <dbReference type="SAM" id="SignalP"/>
    </source>
</evidence>
<proteinExistence type="predicted"/>
<gene>
    <name evidence="2" type="ORF">RZS32_017700</name>
</gene>
<feature type="chain" id="PRO_5045938741" description="DUF1344 domain-containing protein" evidence="1">
    <location>
        <begin position="20"/>
        <end position="95"/>
    </location>
</feature>
<evidence type="ECO:0000313" key="3">
    <source>
        <dbReference type="Proteomes" id="UP001281305"/>
    </source>
</evidence>
<dbReference type="RefSeq" id="WP_317054870.1">
    <property type="nucleotide sequence ID" value="NZ_CP146606.1"/>
</dbReference>
<reference evidence="2 3" key="1">
    <citation type="submission" date="2024-02" db="EMBL/GenBank/DDBJ databases">
        <title>Roseovarius strain W115 nov., isolated from a marine algae.</title>
        <authorList>
            <person name="Lee M.W."/>
            <person name="Lee J.K."/>
            <person name="Kim J.M."/>
            <person name="Choi D.G."/>
            <person name="Baek J.H."/>
            <person name="Bayburt H."/>
            <person name="Jung J.J."/>
            <person name="Han D.M."/>
            <person name="Jeon C.O."/>
        </authorList>
    </citation>
    <scope>NUCLEOTIDE SEQUENCE [LARGE SCALE GENOMIC DNA]</scope>
    <source>
        <strain evidence="2 3">W115</strain>
    </source>
</reference>
<protein>
    <recommendedName>
        <fullName evidence="4">DUF1344 domain-containing protein</fullName>
    </recommendedName>
</protein>
<evidence type="ECO:0008006" key="4">
    <source>
        <dbReference type="Google" id="ProtNLM"/>
    </source>
</evidence>